<sequence length="125" mass="14381">MIFIINILIVFVSIIHLYTFYLQSFVWKTKGKKVFKKHPESYFEISEKLAFNQGIYNAFLAVGLLWTFFISSNQWAYNIALFFLSFIAVAGVIGSITSGEKSIFFIQSLPAFIAIILIIMKMIVF</sequence>
<keyword evidence="3" id="KW-1185">Reference proteome</keyword>
<keyword evidence="1" id="KW-0812">Transmembrane</keyword>
<dbReference type="PANTHER" id="PTHR38446">
    <property type="entry name" value="BLL0914 PROTEIN"/>
    <property type="match status" value="1"/>
</dbReference>
<reference evidence="2 3" key="1">
    <citation type="submission" date="2024-05" db="EMBL/GenBank/DDBJ databases">
        <authorList>
            <person name="Duchaud E."/>
        </authorList>
    </citation>
    <scope>NUCLEOTIDE SEQUENCE [LARGE SCALE GENOMIC DNA]</scope>
    <source>
        <strain evidence="2">Ena-SAMPLE-TAB-13-05-2024-13:56:06:370-140305</strain>
    </source>
</reference>
<feature type="transmembrane region" description="Helical" evidence="1">
    <location>
        <begin position="103"/>
        <end position="124"/>
    </location>
</feature>
<organism evidence="2 3">
    <name type="scientific">Tenacibaculum vairaonense</name>
    <dbReference type="NCBI Taxonomy" id="3137860"/>
    <lineage>
        <taxon>Bacteria</taxon>
        <taxon>Pseudomonadati</taxon>
        <taxon>Bacteroidota</taxon>
        <taxon>Flavobacteriia</taxon>
        <taxon>Flavobacteriales</taxon>
        <taxon>Flavobacteriaceae</taxon>
        <taxon>Tenacibaculum</taxon>
    </lineage>
</organism>
<feature type="transmembrane region" description="Helical" evidence="1">
    <location>
        <begin position="49"/>
        <end position="69"/>
    </location>
</feature>
<feature type="transmembrane region" description="Helical" evidence="1">
    <location>
        <begin position="75"/>
        <end position="96"/>
    </location>
</feature>
<keyword evidence="1" id="KW-1133">Transmembrane helix</keyword>
<dbReference type="Proteomes" id="UP001497602">
    <property type="component" value="Unassembled WGS sequence"/>
</dbReference>
<protein>
    <submittedName>
        <fullName evidence="2">Membrane protein</fullName>
    </submittedName>
</protein>
<feature type="transmembrane region" description="Helical" evidence="1">
    <location>
        <begin position="6"/>
        <end position="28"/>
    </location>
</feature>
<dbReference type="EMBL" id="CAXJRC010000023">
    <property type="protein sequence ID" value="CAL2107124.1"/>
    <property type="molecule type" value="Genomic_DNA"/>
</dbReference>
<proteinExistence type="predicted"/>
<name>A0ABP1FEY1_9FLAO</name>
<comment type="caution">
    <text evidence="2">The sequence shown here is derived from an EMBL/GenBank/DDBJ whole genome shotgun (WGS) entry which is preliminary data.</text>
</comment>
<dbReference type="Pfam" id="PF06993">
    <property type="entry name" value="DUF1304"/>
    <property type="match status" value="1"/>
</dbReference>
<keyword evidence="1" id="KW-0472">Membrane</keyword>
<dbReference type="RefSeq" id="WP_348738781.1">
    <property type="nucleotide sequence ID" value="NZ_CAXJRC010000023.1"/>
</dbReference>
<accession>A0ABP1FEY1</accession>
<evidence type="ECO:0000256" key="1">
    <source>
        <dbReference type="SAM" id="Phobius"/>
    </source>
</evidence>
<dbReference type="InterPro" id="IPR009732">
    <property type="entry name" value="DUF1304"/>
</dbReference>
<evidence type="ECO:0000313" key="3">
    <source>
        <dbReference type="Proteomes" id="UP001497602"/>
    </source>
</evidence>
<dbReference type="PANTHER" id="PTHR38446:SF1">
    <property type="entry name" value="BLL0914 PROTEIN"/>
    <property type="match status" value="1"/>
</dbReference>
<evidence type="ECO:0000313" key="2">
    <source>
        <dbReference type="EMBL" id="CAL2107124.1"/>
    </source>
</evidence>
<gene>
    <name evidence="2" type="ORF">T190115A13A_300008</name>
</gene>